<sequence>MVSLNRKIGIGTLWNFLELFISKSAATIFTIFLATLLAPKDFGLIAIVAVVFELSHVLVNAGLTQALIRSKEITDRELSTAFWGNLGIAVSVYLVVFLLAGPIAIFFGEPVLELLVLVLGIGILVNAFRIVQTAILSRRMDFRSQMVATTAGTILSGIVAIALAYRGYGVWSLVAQMLTSQIVATVILWFSTRWLPKRIFDGTAFRRLFGFGKYLVIANVLNVAFQNSYALVIAKLFSPELTGLYYFATKLTNLASQQLTSALQKSSFPALATLQEDNEQLRHKYRQIIQLSMFVVAPAMLMLMALADPVFKLLFDERWNDAVLYTQLMCVVGLLFPVHSLNINILMVKGRSDLNLKLNLIKKGIQITLLVASVPFGVLGIIIGQVIGSALALMPNSYYTAKLINYSFKEQMTDVIKPVASAAIAGLAAWLAVQCGFPQLILSFFFAGLVGLVVYLVASTLLQAEGARMIWFKAKGVVAKKFKRKVYDGQ</sequence>
<feature type="transmembrane region" description="Helical" evidence="7">
    <location>
        <begin position="415"/>
        <end position="433"/>
    </location>
</feature>
<accession>R8B5M2</accession>
<dbReference type="GO" id="GO:0005886">
    <property type="term" value="C:plasma membrane"/>
    <property type="evidence" value="ECO:0007669"/>
    <property type="project" value="UniProtKB-SubCell"/>
</dbReference>
<feature type="transmembrane region" description="Helical" evidence="7">
    <location>
        <begin position="147"/>
        <end position="165"/>
    </location>
</feature>
<evidence type="ECO:0000256" key="5">
    <source>
        <dbReference type="ARBA" id="ARBA00022989"/>
    </source>
</evidence>
<dbReference type="InterPro" id="IPR050833">
    <property type="entry name" value="Poly_Biosynth_Transport"/>
</dbReference>
<dbReference type="Proteomes" id="UP000016540">
    <property type="component" value="Unassembled WGS sequence"/>
</dbReference>
<proteinExistence type="inferred from homology"/>
<feature type="transmembrane region" description="Helical" evidence="7">
    <location>
        <begin position="288"/>
        <end position="307"/>
    </location>
</feature>
<protein>
    <submittedName>
        <fullName evidence="8">Capsular polysaccharide repeat unit transporter</fullName>
    </submittedName>
</protein>
<keyword evidence="6 7" id="KW-0472">Membrane</keyword>
<keyword evidence="3" id="KW-1003">Cell membrane</keyword>
<dbReference type="PANTHER" id="PTHR30250:SF10">
    <property type="entry name" value="LIPOPOLYSACCHARIDE BIOSYNTHESIS PROTEIN WZXC"/>
    <property type="match status" value="1"/>
</dbReference>
<dbReference type="PANTHER" id="PTHR30250">
    <property type="entry name" value="PST FAMILY PREDICTED COLANIC ACID TRANSPORTER"/>
    <property type="match status" value="1"/>
</dbReference>
<dbReference type="OrthoDB" id="8538786at2"/>
<evidence type="ECO:0000256" key="2">
    <source>
        <dbReference type="ARBA" id="ARBA00007430"/>
    </source>
</evidence>
<dbReference type="CDD" id="cd13127">
    <property type="entry name" value="MATE_tuaB_like"/>
    <property type="match status" value="1"/>
</dbReference>
<comment type="subcellular location">
    <subcellularLocation>
        <location evidence="1">Cell membrane</location>
        <topology evidence="1">Multi-pass membrane protein</topology>
    </subcellularLocation>
</comment>
<name>R8B5M2_9GAMM</name>
<evidence type="ECO:0000256" key="3">
    <source>
        <dbReference type="ARBA" id="ARBA00022475"/>
    </source>
</evidence>
<dbReference type="EMBL" id="ASAD01000003">
    <property type="protein sequence ID" value="EON93918.1"/>
    <property type="molecule type" value="Genomic_DNA"/>
</dbReference>
<feature type="transmembrane region" description="Helical" evidence="7">
    <location>
        <begin position="12"/>
        <end position="38"/>
    </location>
</feature>
<keyword evidence="9" id="KW-1185">Reference proteome</keyword>
<feature type="transmembrane region" description="Helical" evidence="7">
    <location>
        <begin position="80"/>
        <end position="108"/>
    </location>
</feature>
<dbReference type="RefSeq" id="WP_012136244.1">
    <property type="nucleotide sequence ID" value="NZ_KE007306.1"/>
</dbReference>
<evidence type="ECO:0000256" key="7">
    <source>
        <dbReference type="SAM" id="Phobius"/>
    </source>
</evidence>
<evidence type="ECO:0000313" key="9">
    <source>
        <dbReference type="Proteomes" id="UP000016540"/>
    </source>
</evidence>
<dbReference type="PATRIC" id="fig|1318628.3.peg.251"/>
<comment type="similarity">
    <text evidence="2">Belongs to the polysaccharide synthase family.</text>
</comment>
<dbReference type="AlphaFoldDB" id="R8B5M2"/>
<reference evidence="8 9" key="1">
    <citation type="journal article" date="2013" name="Genome Announc.">
        <title>Draft Genome Sequence of the Moderately Halophilic Bacterium Marinobacter lipolyticus Strain SM19.</title>
        <authorList>
            <person name="Papke R.T."/>
            <person name="de la Haba R.R."/>
            <person name="Infante-Dominguez C."/>
            <person name="Perez D."/>
            <person name="Sanchez-Porro C."/>
            <person name="Lapierre P."/>
            <person name="Ventosa A."/>
        </authorList>
    </citation>
    <scope>NUCLEOTIDE SEQUENCE [LARGE SCALE GENOMIC DNA]</scope>
    <source>
        <strain evidence="8 9">SM19</strain>
    </source>
</reference>
<dbReference type="eggNOG" id="COG2244">
    <property type="taxonomic scope" value="Bacteria"/>
</dbReference>
<dbReference type="HOGENOM" id="CLU_026911_5_2_6"/>
<organism evidence="8 9">
    <name type="scientific">Marinobacter lipolyticus SM19</name>
    <dbReference type="NCBI Taxonomy" id="1318628"/>
    <lineage>
        <taxon>Bacteria</taxon>
        <taxon>Pseudomonadati</taxon>
        <taxon>Pseudomonadota</taxon>
        <taxon>Gammaproteobacteria</taxon>
        <taxon>Pseudomonadales</taxon>
        <taxon>Marinobacteraceae</taxon>
        <taxon>Marinobacter</taxon>
    </lineage>
</organism>
<evidence type="ECO:0000256" key="6">
    <source>
        <dbReference type="ARBA" id="ARBA00023136"/>
    </source>
</evidence>
<feature type="transmembrane region" description="Helical" evidence="7">
    <location>
        <begin position="440"/>
        <end position="462"/>
    </location>
</feature>
<evidence type="ECO:0000256" key="1">
    <source>
        <dbReference type="ARBA" id="ARBA00004651"/>
    </source>
</evidence>
<keyword evidence="4 7" id="KW-0812">Transmembrane</keyword>
<comment type="caution">
    <text evidence="8">The sequence shown here is derived from an EMBL/GenBank/DDBJ whole genome shotgun (WGS) entry which is preliminary data.</text>
</comment>
<gene>
    <name evidence="8" type="ORF">MARLIPOL_01275</name>
</gene>
<feature type="transmembrane region" description="Helical" evidence="7">
    <location>
        <begin position="114"/>
        <end position="135"/>
    </location>
</feature>
<feature type="transmembrane region" description="Helical" evidence="7">
    <location>
        <begin position="171"/>
        <end position="190"/>
    </location>
</feature>
<feature type="transmembrane region" description="Helical" evidence="7">
    <location>
        <begin position="367"/>
        <end position="395"/>
    </location>
</feature>
<evidence type="ECO:0000313" key="8">
    <source>
        <dbReference type="EMBL" id="EON93918.1"/>
    </source>
</evidence>
<evidence type="ECO:0000256" key="4">
    <source>
        <dbReference type="ARBA" id="ARBA00022692"/>
    </source>
</evidence>
<feature type="transmembrane region" description="Helical" evidence="7">
    <location>
        <begin position="322"/>
        <end position="346"/>
    </location>
</feature>
<dbReference type="STRING" id="1318628.MARLIPOL_01275"/>
<dbReference type="Pfam" id="PF13440">
    <property type="entry name" value="Polysacc_synt_3"/>
    <property type="match status" value="1"/>
</dbReference>
<feature type="transmembrane region" description="Helical" evidence="7">
    <location>
        <begin position="44"/>
        <end position="68"/>
    </location>
</feature>
<keyword evidence="5 7" id="KW-1133">Transmembrane helix</keyword>